<evidence type="ECO:0000256" key="3">
    <source>
        <dbReference type="ARBA" id="ARBA00022989"/>
    </source>
</evidence>
<dbReference type="RefSeq" id="XP_005707292.1">
    <property type="nucleotide sequence ID" value="XM_005707235.1"/>
</dbReference>
<dbReference type="GO" id="GO:0032979">
    <property type="term" value="P:protein insertion into mitochondrial inner membrane from matrix"/>
    <property type="evidence" value="ECO:0007669"/>
    <property type="project" value="TreeGrafter"/>
</dbReference>
<keyword evidence="6" id="KW-1185">Reference proteome</keyword>
<dbReference type="KEGG" id="gsl:Gasu_20070"/>
<dbReference type="GeneID" id="17089475"/>
<proteinExistence type="predicted"/>
<dbReference type="GO" id="GO:0032977">
    <property type="term" value="F:membrane insertase activity"/>
    <property type="evidence" value="ECO:0007669"/>
    <property type="project" value="InterPro"/>
</dbReference>
<dbReference type="OrthoDB" id="2148490at2759"/>
<evidence type="ECO:0000313" key="5">
    <source>
        <dbReference type="EMBL" id="EME30772.1"/>
    </source>
</evidence>
<gene>
    <name evidence="5" type="ORF">Gasu_20070</name>
</gene>
<dbReference type="EMBL" id="KB454497">
    <property type="protein sequence ID" value="EME30772.1"/>
    <property type="molecule type" value="Genomic_DNA"/>
</dbReference>
<dbReference type="PANTHER" id="PTHR12428">
    <property type="entry name" value="OXA1"/>
    <property type="match status" value="1"/>
</dbReference>
<evidence type="ECO:0000256" key="4">
    <source>
        <dbReference type="ARBA" id="ARBA00023136"/>
    </source>
</evidence>
<dbReference type="PANTHER" id="PTHR12428:SF65">
    <property type="entry name" value="CYTOCHROME C OXIDASE ASSEMBLY PROTEIN COX18, MITOCHONDRIAL"/>
    <property type="match status" value="1"/>
</dbReference>
<dbReference type="CDD" id="cd20069">
    <property type="entry name" value="5TM_Oxa1-like"/>
    <property type="match status" value="1"/>
</dbReference>
<keyword evidence="4" id="KW-0472">Membrane</keyword>
<keyword evidence="3" id="KW-1133">Transmembrane helix</keyword>
<protein>
    <submittedName>
        <fullName evidence="5">Preprotein translocase, Oxa1 family isoform 2</fullName>
    </submittedName>
</protein>
<name>M2XKW3_GALSU</name>
<dbReference type="GO" id="GO:0005743">
    <property type="term" value="C:mitochondrial inner membrane"/>
    <property type="evidence" value="ECO:0007669"/>
    <property type="project" value="TreeGrafter"/>
</dbReference>
<sequence>MGDQGKELRLIAMAKSGWVWLHEKTGLPWWSTLVAGAVVIRAATFPLCLYGQYHADKLIVHQEQQYRRTFRRLRQELLKRSSSSSLKVVPYGKLVHIPLFITAAASVRRLAFQRYPGFESEGISWFKDLAAPDPWYILPIVNSAILIANTENSLKANEKPSLNSSKRSLGDLANSLRDPQIVDWMKIILQGMTILVFPLISHLPSGVVFFWTVNSLLNALQQTLLIGKGKRYVGLYNRTELLAQSKGLADSLFHDINTSVEDARLQLSRIQKFVMEYSKEPVRMFQEFLLNERRSKRLSLPLSAEIRKDETTGKDYVAIVMASPDEEDSSSKA</sequence>
<organism evidence="5 6">
    <name type="scientific">Galdieria sulphuraria</name>
    <name type="common">Red alga</name>
    <dbReference type="NCBI Taxonomy" id="130081"/>
    <lineage>
        <taxon>Eukaryota</taxon>
        <taxon>Rhodophyta</taxon>
        <taxon>Bangiophyceae</taxon>
        <taxon>Galdieriales</taxon>
        <taxon>Galdieriaceae</taxon>
        <taxon>Galdieria</taxon>
    </lineage>
</organism>
<reference evidence="6" key="1">
    <citation type="journal article" date="2013" name="Science">
        <title>Gene transfer from bacteria and archaea facilitated evolution of an extremophilic eukaryote.</title>
        <authorList>
            <person name="Schonknecht G."/>
            <person name="Chen W.H."/>
            <person name="Ternes C.M."/>
            <person name="Barbier G.G."/>
            <person name="Shrestha R.P."/>
            <person name="Stanke M."/>
            <person name="Brautigam A."/>
            <person name="Baker B.J."/>
            <person name="Banfield J.F."/>
            <person name="Garavito R.M."/>
            <person name="Carr K."/>
            <person name="Wilkerson C."/>
            <person name="Rensing S.A."/>
            <person name="Gagneul D."/>
            <person name="Dickenson N.E."/>
            <person name="Oesterhelt C."/>
            <person name="Lercher M.J."/>
            <person name="Weber A.P."/>
        </authorList>
    </citation>
    <scope>NUCLEOTIDE SEQUENCE [LARGE SCALE GENOMIC DNA]</scope>
    <source>
        <strain evidence="6">074W</strain>
    </source>
</reference>
<dbReference type="Gramene" id="EME30772">
    <property type="protein sequence ID" value="EME30772"/>
    <property type="gene ID" value="Gasu_20070"/>
</dbReference>
<evidence type="ECO:0000256" key="1">
    <source>
        <dbReference type="ARBA" id="ARBA00004141"/>
    </source>
</evidence>
<dbReference type="InterPro" id="IPR001708">
    <property type="entry name" value="YidC/ALB3/OXA1/COX18"/>
</dbReference>
<keyword evidence="2" id="KW-0812">Transmembrane</keyword>
<evidence type="ECO:0000313" key="6">
    <source>
        <dbReference type="Proteomes" id="UP000030680"/>
    </source>
</evidence>
<dbReference type="AlphaFoldDB" id="M2XKW3"/>
<comment type="subcellular location">
    <subcellularLocation>
        <location evidence="1">Membrane</location>
        <topology evidence="1">Multi-pass membrane protein</topology>
    </subcellularLocation>
</comment>
<accession>M2XKW3</accession>
<dbReference type="Proteomes" id="UP000030680">
    <property type="component" value="Unassembled WGS sequence"/>
</dbReference>
<evidence type="ECO:0000256" key="2">
    <source>
        <dbReference type="ARBA" id="ARBA00022692"/>
    </source>
</evidence>